<gene>
    <name evidence="3" type="ORF">EWH12_05480</name>
</gene>
<feature type="region of interest" description="Disordered" evidence="1">
    <location>
        <begin position="1"/>
        <end position="21"/>
    </location>
</feature>
<dbReference type="InterPro" id="IPR011971">
    <property type="entry name" value="CHP02284"/>
</dbReference>
<evidence type="ECO:0000313" key="3">
    <source>
        <dbReference type="EMBL" id="RYM13207.1"/>
    </source>
</evidence>
<dbReference type="NCBIfam" id="TIGR02284">
    <property type="entry name" value="PA2169 family four-helix-bundle protein"/>
    <property type="match status" value="1"/>
</dbReference>
<reference evidence="3 4" key="1">
    <citation type="submission" date="2019-02" db="EMBL/GenBank/DDBJ databases">
        <authorList>
            <person name="Feng G."/>
        </authorList>
    </citation>
    <scope>NUCLEOTIDE SEQUENCE [LARGE SCALE GENOMIC DNA]</scope>
    <source>
        <strain evidence="3 4">CCTCC AB 2011146</strain>
    </source>
</reference>
<feature type="domain" description="DUF2383" evidence="2">
    <location>
        <begin position="101"/>
        <end position="209"/>
    </location>
</feature>
<evidence type="ECO:0000313" key="4">
    <source>
        <dbReference type="Proteomes" id="UP000291572"/>
    </source>
</evidence>
<dbReference type="Gene3D" id="1.20.1260.10">
    <property type="match status" value="1"/>
</dbReference>
<evidence type="ECO:0000259" key="2">
    <source>
        <dbReference type="Pfam" id="PF09537"/>
    </source>
</evidence>
<dbReference type="Pfam" id="PF09537">
    <property type="entry name" value="DUF2383"/>
    <property type="match status" value="1"/>
</dbReference>
<evidence type="ECO:0000256" key="1">
    <source>
        <dbReference type="SAM" id="MobiDB-lite"/>
    </source>
</evidence>
<dbReference type="Proteomes" id="UP000291572">
    <property type="component" value="Unassembled WGS sequence"/>
</dbReference>
<accession>A0A8G1ZHU9</accession>
<dbReference type="OrthoDB" id="7265085at2"/>
<dbReference type="AlphaFoldDB" id="A0A8G1ZHU9"/>
<comment type="caution">
    <text evidence="3">The sequence shown here is derived from an EMBL/GenBank/DDBJ whole genome shotgun (WGS) entry which is preliminary data.</text>
</comment>
<dbReference type="InterPro" id="IPR019052">
    <property type="entry name" value="DUF2383"/>
</dbReference>
<dbReference type="EMBL" id="SEOO01000006">
    <property type="protein sequence ID" value="RYM13207.1"/>
    <property type="molecule type" value="Genomic_DNA"/>
</dbReference>
<organism evidence="3 4">
    <name type="scientific">Sphingobium cupriresistens</name>
    <dbReference type="NCBI Taxonomy" id="1132417"/>
    <lineage>
        <taxon>Bacteria</taxon>
        <taxon>Pseudomonadati</taxon>
        <taxon>Pseudomonadota</taxon>
        <taxon>Alphaproteobacteria</taxon>
        <taxon>Sphingomonadales</taxon>
        <taxon>Sphingomonadaceae</taxon>
        <taxon>Sphingobium</taxon>
    </lineage>
</organism>
<name>A0A8G1ZHU9_9SPHN</name>
<proteinExistence type="predicted"/>
<dbReference type="InterPro" id="IPR012347">
    <property type="entry name" value="Ferritin-like"/>
</dbReference>
<sequence>MKNNILAMPTNVPAAPPKPSRASTAAMTREMMASLSMGRPFVSYPVYASINRRRRCLFRSTATMDNAGLRFIVRWLNEQSRPIGRSSPAASKEKAMSNNHAISKLDDLITTLIDSVKGYEHSADKVKSEAFQTLFRDLAAERAKAIDLLQARSRSLGGKPNEFGSVAGTVHRRMEDIFVALGGGDKAVIQAIDRGEDYLREEFERVLKDEAIDADTQDVVRRAHESVAHGQVVVNGLKDQLATA</sequence>
<protein>
    <submittedName>
        <fullName evidence="3">PA2169 family four-helix-bundle protein</fullName>
    </submittedName>
</protein>